<dbReference type="AlphaFoldDB" id="A0A2R6QIP1"/>
<accession>A0A2R6QIP1</accession>
<evidence type="ECO:0000313" key="2">
    <source>
        <dbReference type="EMBL" id="PSS08873.1"/>
    </source>
</evidence>
<dbReference type="Proteomes" id="UP000186601">
    <property type="component" value="Unassembled WGS sequence"/>
</dbReference>
<dbReference type="EMBL" id="MLYV02000340">
    <property type="protein sequence ID" value="PSS08873.1"/>
    <property type="molecule type" value="Genomic_DNA"/>
</dbReference>
<evidence type="ECO:0000313" key="3">
    <source>
        <dbReference type="Proteomes" id="UP000186601"/>
    </source>
</evidence>
<gene>
    <name evidence="2" type="ORF">PHLCEN_2v3440</name>
</gene>
<dbReference type="STRING" id="98765.A0A2R6QIP1"/>
<feature type="region of interest" description="Disordered" evidence="1">
    <location>
        <begin position="98"/>
        <end position="118"/>
    </location>
</feature>
<reference evidence="2 3" key="1">
    <citation type="submission" date="2018-02" db="EMBL/GenBank/DDBJ databases">
        <title>Genome sequence of the basidiomycete white-rot fungus Phlebia centrifuga.</title>
        <authorList>
            <person name="Granchi Z."/>
            <person name="Peng M."/>
            <person name="de Vries R.P."/>
            <person name="Hilden K."/>
            <person name="Makela M.R."/>
            <person name="Grigoriev I."/>
            <person name="Riley R."/>
        </authorList>
    </citation>
    <scope>NUCLEOTIDE SEQUENCE [LARGE SCALE GENOMIC DNA]</scope>
    <source>
        <strain evidence="2 3">FBCC195</strain>
    </source>
</reference>
<keyword evidence="3" id="KW-1185">Reference proteome</keyword>
<sequence length="141" mass="16448">MHNEKVNVDFWIRLLSISTRLSFERARTRAIEEIDRYGDLIDPVEKITLARNCDVPEWLTPAYERICMRIKPLDLDEAKVVGMETAVLLGQAREAIRKRSIKDSPKHPPLKSRPNPLYDNIDPSLVTRTVKETFWRYTQGL</sequence>
<organism evidence="2 3">
    <name type="scientific">Hermanssonia centrifuga</name>
    <dbReference type="NCBI Taxonomy" id="98765"/>
    <lineage>
        <taxon>Eukaryota</taxon>
        <taxon>Fungi</taxon>
        <taxon>Dikarya</taxon>
        <taxon>Basidiomycota</taxon>
        <taxon>Agaricomycotina</taxon>
        <taxon>Agaricomycetes</taxon>
        <taxon>Polyporales</taxon>
        <taxon>Meruliaceae</taxon>
        <taxon>Hermanssonia</taxon>
    </lineage>
</organism>
<protein>
    <submittedName>
        <fullName evidence="2">Uncharacterized protein</fullName>
    </submittedName>
</protein>
<comment type="caution">
    <text evidence="2">The sequence shown here is derived from an EMBL/GenBank/DDBJ whole genome shotgun (WGS) entry which is preliminary data.</text>
</comment>
<evidence type="ECO:0000256" key="1">
    <source>
        <dbReference type="SAM" id="MobiDB-lite"/>
    </source>
</evidence>
<proteinExistence type="predicted"/>
<name>A0A2R6QIP1_9APHY</name>
<dbReference type="OrthoDB" id="2367075at2759"/>